<gene>
    <name evidence="2" type="ORF">XM38_006290</name>
</gene>
<feature type="transmembrane region" description="Helical" evidence="1">
    <location>
        <begin position="384"/>
        <end position="404"/>
    </location>
</feature>
<dbReference type="AlphaFoldDB" id="A0A1Z3HHF1"/>
<dbReference type="EMBL" id="CP021983">
    <property type="protein sequence ID" value="ASC69700.1"/>
    <property type="molecule type" value="Genomic_DNA"/>
</dbReference>
<keyword evidence="1" id="KW-0812">Transmembrane</keyword>
<keyword evidence="1" id="KW-1133">Transmembrane helix</keyword>
<dbReference type="Proteomes" id="UP000191901">
    <property type="component" value="Chromosome"/>
</dbReference>
<feature type="transmembrane region" description="Helical" evidence="1">
    <location>
        <begin position="288"/>
        <end position="312"/>
    </location>
</feature>
<feature type="transmembrane region" description="Helical" evidence="1">
    <location>
        <begin position="262"/>
        <end position="282"/>
    </location>
</feature>
<dbReference type="KEGG" id="hhg:XM38_006290"/>
<feature type="transmembrane region" description="Helical" evidence="1">
    <location>
        <begin position="238"/>
        <end position="255"/>
    </location>
</feature>
<accession>A0A1Z3HHF1</accession>
<feature type="transmembrane region" description="Helical" evidence="1">
    <location>
        <begin position="173"/>
        <end position="192"/>
    </location>
</feature>
<keyword evidence="1" id="KW-0472">Membrane</keyword>
<reference evidence="2 3" key="1">
    <citation type="journal article" date="2016" name="Biochim. Biophys. Acta">
        <title>Characterization of red-shifted phycobilisomes isolated from the chlorophyll f-containing cyanobacterium Halomicronema hongdechloris.</title>
        <authorList>
            <person name="Li Y."/>
            <person name="Lin Y."/>
            <person name="Garvey C.J."/>
            <person name="Birch D."/>
            <person name="Corkery R.W."/>
            <person name="Loughlin P.C."/>
            <person name="Scheer H."/>
            <person name="Willows R.D."/>
            <person name="Chen M."/>
        </authorList>
    </citation>
    <scope>NUCLEOTIDE SEQUENCE [LARGE SCALE GENOMIC DNA]</scope>
    <source>
        <strain evidence="2 3">C2206</strain>
    </source>
</reference>
<feature type="transmembrane region" description="Helical" evidence="1">
    <location>
        <begin position="324"/>
        <end position="344"/>
    </location>
</feature>
<evidence type="ECO:0000313" key="3">
    <source>
        <dbReference type="Proteomes" id="UP000191901"/>
    </source>
</evidence>
<proteinExistence type="predicted"/>
<evidence type="ECO:0000256" key="1">
    <source>
        <dbReference type="SAM" id="Phobius"/>
    </source>
</evidence>
<dbReference type="OrthoDB" id="185917at2"/>
<keyword evidence="3" id="KW-1185">Reference proteome</keyword>
<name>A0A1Z3HHF1_9CYAN</name>
<evidence type="ECO:0000313" key="2">
    <source>
        <dbReference type="EMBL" id="ASC69700.1"/>
    </source>
</evidence>
<sequence length="423" mass="47687">MSEEVARCYQCLHLAADASLQEVEAAYFSRRAELIQTGQRQALADLKIAYRRLKEHLQTSQGPPAISSSGEEDPLAPLIYQLRQQGVPARVALRHGHLHIGVPLKQMPSQAKGVASIRAALVRLDPEALGLEPGLTIRIYGLKAPKRVAWKQTISWPSTRLTDTDLFAFDNRFSNGLIFPGLLLLGMLMQVLPPVKLLLFGVQVWMHEFGHATVAWLAGRRAIPLPFGWTNVEPERSLFVYLGLLVLFGLLFWAGRREGHRWPMVLAVGLILIQGWMTWMLSAQTFEVLLAFGGVGGELYLSTLLMVSFFFPMPAYWRWDFYRYPVVLGSAFVFLGGFGLWHRIERGLASIPWGSLWGGPEHAGGDMNILRLHGWSDQQIIGTYRALGDGCLLVLMGVYLYVLLKQHPQWWARLWQGGRRRHS</sequence>
<protein>
    <submittedName>
        <fullName evidence="2">Uncharacterized protein</fullName>
    </submittedName>
</protein>
<dbReference type="RefSeq" id="WP_080809149.1">
    <property type="nucleotide sequence ID" value="NZ_CP021983.2"/>
</dbReference>
<organism evidence="2 3">
    <name type="scientific">Halomicronema hongdechloris C2206</name>
    <dbReference type="NCBI Taxonomy" id="1641165"/>
    <lineage>
        <taxon>Bacteria</taxon>
        <taxon>Bacillati</taxon>
        <taxon>Cyanobacteriota</taxon>
        <taxon>Cyanophyceae</taxon>
        <taxon>Nodosilineales</taxon>
        <taxon>Nodosilineaceae</taxon>
        <taxon>Halomicronema</taxon>
    </lineage>
</organism>